<dbReference type="EC" id="3.5.1.28" evidence="2"/>
<dbReference type="PANTHER" id="PTHR30404">
    <property type="entry name" value="N-ACETYLMURAMOYL-L-ALANINE AMIDASE"/>
    <property type="match status" value="1"/>
</dbReference>
<evidence type="ECO:0000259" key="6">
    <source>
        <dbReference type="PROSITE" id="PS51782"/>
    </source>
</evidence>
<dbReference type="CDD" id="cd00118">
    <property type="entry name" value="LysM"/>
    <property type="match status" value="1"/>
</dbReference>
<dbReference type="Proteomes" id="UP001589814">
    <property type="component" value="Unassembled WGS sequence"/>
</dbReference>
<keyword evidence="3 7" id="KW-0378">Hydrolase</keyword>
<dbReference type="Pfam" id="PF11741">
    <property type="entry name" value="AMIN"/>
    <property type="match status" value="1"/>
</dbReference>
<feature type="chain" id="PRO_5046397903" description="N-acetylmuramoyl-L-alanine amidase" evidence="5">
    <location>
        <begin position="25"/>
        <end position="498"/>
    </location>
</feature>
<dbReference type="InterPro" id="IPR002508">
    <property type="entry name" value="MurNAc-LAA_cat"/>
</dbReference>
<dbReference type="InterPro" id="IPR018392">
    <property type="entry name" value="LysM"/>
</dbReference>
<evidence type="ECO:0000313" key="7">
    <source>
        <dbReference type="EMBL" id="MFC0269340.1"/>
    </source>
</evidence>
<dbReference type="Gene3D" id="2.60.40.3500">
    <property type="match status" value="1"/>
</dbReference>
<dbReference type="SMART" id="SM00646">
    <property type="entry name" value="Ami_3"/>
    <property type="match status" value="1"/>
</dbReference>
<name>A0ABV6G6Q0_9GAMM</name>
<dbReference type="GO" id="GO:0008745">
    <property type="term" value="F:N-acetylmuramoyl-L-alanine amidase activity"/>
    <property type="evidence" value="ECO:0007669"/>
    <property type="project" value="UniProtKB-EC"/>
</dbReference>
<feature type="signal peptide" evidence="5">
    <location>
        <begin position="1"/>
        <end position="24"/>
    </location>
</feature>
<dbReference type="CDD" id="cd02696">
    <property type="entry name" value="MurNAc-LAA"/>
    <property type="match status" value="1"/>
</dbReference>
<keyword evidence="5" id="KW-0732">Signal</keyword>
<organism evidence="7 8">
    <name type="scientific">Kushneria aurantia</name>
    <dbReference type="NCBI Taxonomy" id="504092"/>
    <lineage>
        <taxon>Bacteria</taxon>
        <taxon>Pseudomonadati</taxon>
        <taxon>Pseudomonadota</taxon>
        <taxon>Gammaproteobacteria</taxon>
        <taxon>Oceanospirillales</taxon>
        <taxon>Halomonadaceae</taxon>
        <taxon>Kushneria</taxon>
    </lineage>
</organism>
<evidence type="ECO:0000256" key="5">
    <source>
        <dbReference type="SAM" id="SignalP"/>
    </source>
</evidence>
<evidence type="ECO:0000256" key="2">
    <source>
        <dbReference type="ARBA" id="ARBA00011901"/>
    </source>
</evidence>
<gene>
    <name evidence="7" type="ORF">ACFFHW_15330</name>
</gene>
<dbReference type="PANTHER" id="PTHR30404:SF0">
    <property type="entry name" value="N-ACETYLMURAMOYL-L-ALANINE AMIDASE AMIC"/>
    <property type="match status" value="1"/>
</dbReference>
<dbReference type="RefSeq" id="WP_019953114.1">
    <property type="nucleotide sequence ID" value="NZ_JBHLVX010000057.1"/>
</dbReference>
<reference evidence="7 8" key="1">
    <citation type="submission" date="2024-09" db="EMBL/GenBank/DDBJ databases">
        <authorList>
            <person name="Sun Q."/>
            <person name="Mori K."/>
        </authorList>
    </citation>
    <scope>NUCLEOTIDE SEQUENCE [LARGE SCALE GENOMIC DNA]</scope>
    <source>
        <strain evidence="7 8">CCM 7415</strain>
    </source>
</reference>
<evidence type="ECO:0000256" key="1">
    <source>
        <dbReference type="ARBA" id="ARBA00001561"/>
    </source>
</evidence>
<evidence type="ECO:0000256" key="4">
    <source>
        <dbReference type="SAM" id="MobiDB-lite"/>
    </source>
</evidence>
<comment type="catalytic activity">
    <reaction evidence="1">
        <text>Hydrolyzes the link between N-acetylmuramoyl residues and L-amino acid residues in certain cell-wall glycopeptides.</text>
        <dbReference type="EC" id="3.5.1.28"/>
    </reaction>
</comment>
<dbReference type="PROSITE" id="PS51782">
    <property type="entry name" value="LYSM"/>
    <property type="match status" value="1"/>
</dbReference>
<dbReference type="SMART" id="SM00257">
    <property type="entry name" value="LysM"/>
    <property type="match status" value="1"/>
</dbReference>
<feature type="region of interest" description="Disordered" evidence="4">
    <location>
        <begin position="112"/>
        <end position="202"/>
    </location>
</feature>
<feature type="compositionally biased region" description="Basic and acidic residues" evidence="4">
    <location>
        <begin position="159"/>
        <end position="172"/>
    </location>
</feature>
<evidence type="ECO:0000313" key="8">
    <source>
        <dbReference type="Proteomes" id="UP001589814"/>
    </source>
</evidence>
<evidence type="ECO:0000256" key="3">
    <source>
        <dbReference type="ARBA" id="ARBA00022801"/>
    </source>
</evidence>
<dbReference type="Pfam" id="PF01476">
    <property type="entry name" value="LysM"/>
    <property type="match status" value="1"/>
</dbReference>
<dbReference type="Pfam" id="PF01520">
    <property type="entry name" value="Amidase_3"/>
    <property type="match status" value="1"/>
</dbReference>
<dbReference type="SUPFAM" id="SSF53187">
    <property type="entry name" value="Zn-dependent exopeptidases"/>
    <property type="match status" value="1"/>
</dbReference>
<dbReference type="InterPro" id="IPR036779">
    <property type="entry name" value="LysM_dom_sf"/>
</dbReference>
<dbReference type="InterPro" id="IPR021731">
    <property type="entry name" value="AMIN_dom"/>
</dbReference>
<accession>A0ABV6G6Q0</accession>
<feature type="compositionally biased region" description="Polar residues" evidence="4">
    <location>
        <begin position="179"/>
        <end position="193"/>
    </location>
</feature>
<dbReference type="InterPro" id="IPR050695">
    <property type="entry name" value="N-acetylmuramoyl_amidase_3"/>
</dbReference>
<dbReference type="Gene3D" id="3.40.630.40">
    <property type="entry name" value="Zn-dependent exopeptidases"/>
    <property type="match status" value="1"/>
</dbReference>
<dbReference type="Gene3D" id="3.10.350.10">
    <property type="entry name" value="LysM domain"/>
    <property type="match status" value="1"/>
</dbReference>
<comment type="caution">
    <text evidence="7">The sequence shown here is derived from an EMBL/GenBank/DDBJ whole genome shotgun (WGS) entry which is preliminary data.</text>
</comment>
<dbReference type="EMBL" id="JBHLVX010000057">
    <property type="protein sequence ID" value="MFC0269340.1"/>
    <property type="molecule type" value="Genomic_DNA"/>
</dbReference>
<keyword evidence="8" id="KW-1185">Reference proteome</keyword>
<feature type="domain" description="LysM" evidence="6">
    <location>
        <begin position="452"/>
        <end position="495"/>
    </location>
</feature>
<proteinExistence type="predicted"/>
<dbReference type="SUPFAM" id="SSF54106">
    <property type="entry name" value="LysM domain"/>
    <property type="match status" value="1"/>
</dbReference>
<protein>
    <recommendedName>
        <fullName evidence="2">N-acetylmuramoyl-L-alanine amidase</fullName>
        <ecNumber evidence="2">3.5.1.28</ecNumber>
    </recommendedName>
</protein>
<sequence length="498" mass="53402">MKLPAAFLLSILTLLVLCGTTVRAAQLEDMRQWSDDGTTRLVFDLSSDTDTEVFTLDDPARLVIDFSDTSLNARLESAVTGSGLVRDVRSGVRNGRDLRIVVDLTQRASANAFELPPGGGHGHRMVVDLTTGDPDRPTAAAGGQGTDPINQLIQQQEQAARDRIAARAESASDRASSSVTAPPVSNQPTTESRQAARPHPRRDIIVVIDPGHGGKDPGAIGPDGTREKNVVLAIGKRLKRQIDAMSGFTAYLTRDNDTFIPLRERTRIARRHHADFFVSVHADASGGSATPRGSSVYALSQHGATSEQARWLARTENRADLIGGVDGDLSLENKDQVLRGVLLDLSMTATVNDSLAAGTDVLSHMGQANRLFHSNVEQAGFVVLKSPDIPSLLVETGFLTNPTEERLLNTSSHQQQLAEAIASGIAQHFRRSPPPDSLLAWQRDQGRGGGSDEYRVQPGDTLSGIAASQGVSLAALRRINDLQTDVLRLGQVLTIPQG</sequence>